<dbReference type="GO" id="GO:0005524">
    <property type="term" value="F:ATP binding"/>
    <property type="evidence" value="ECO:0007669"/>
    <property type="project" value="InterPro"/>
</dbReference>
<dbReference type="PROSITE" id="PS50011">
    <property type="entry name" value="PROTEIN_KINASE_DOM"/>
    <property type="match status" value="1"/>
</dbReference>
<dbReference type="GO" id="GO:0007169">
    <property type="term" value="P:cell surface receptor protein tyrosine kinase signaling pathway"/>
    <property type="evidence" value="ECO:0007669"/>
    <property type="project" value="TreeGrafter"/>
</dbReference>
<gene>
    <name evidence="2" type="ORF">BKA55DRAFT_579239</name>
</gene>
<dbReference type="OrthoDB" id="1668230at2759"/>
<dbReference type="AlphaFoldDB" id="A0A9P9G827"/>
<dbReference type="GO" id="GO:0043235">
    <property type="term" value="C:receptor complex"/>
    <property type="evidence" value="ECO:0007669"/>
    <property type="project" value="TreeGrafter"/>
</dbReference>
<dbReference type="InterPro" id="IPR001245">
    <property type="entry name" value="Ser-Thr/Tyr_kinase_cat_dom"/>
</dbReference>
<dbReference type="PANTHER" id="PTHR24416">
    <property type="entry name" value="TYROSINE-PROTEIN KINASE RECEPTOR"/>
    <property type="match status" value="1"/>
</dbReference>
<organism evidence="2 3">
    <name type="scientific">Fusarium redolens</name>
    <dbReference type="NCBI Taxonomy" id="48865"/>
    <lineage>
        <taxon>Eukaryota</taxon>
        <taxon>Fungi</taxon>
        <taxon>Dikarya</taxon>
        <taxon>Ascomycota</taxon>
        <taxon>Pezizomycotina</taxon>
        <taxon>Sordariomycetes</taxon>
        <taxon>Hypocreomycetidae</taxon>
        <taxon>Hypocreales</taxon>
        <taxon>Nectriaceae</taxon>
        <taxon>Fusarium</taxon>
        <taxon>Fusarium redolens species complex</taxon>
    </lineage>
</organism>
<dbReference type="Gene3D" id="1.10.510.10">
    <property type="entry name" value="Transferase(Phosphotransferase) domain 1"/>
    <property type="match status" value="1"/>
</dbReference>
<dbReference type="GO" id="GO:0005886">
    <property type="term" value="C:plasma membrane"/>
    <property type="evidence" value="ECO:0007669"/>
    <property type="project" value="TreeGrafter"/>
</dbReference>
<evidence type="ECO:0000313" key="2">
    <source>
        <dbReference type="EMBL" id="KAH7234648.1"/>
    </source>
</evidence>
<accession>A0A9P9G827</accession>
<evidence type="ECO:0000313" key="3">
    <source>
        <dbReference type="Proteomes" id="UP000720189"/>
    </source>
</evidence>
<dbReference type="InterPro" id="IPR011009">
    <property type="entry name" value="Kinase-like_dom_sf"/>
</dbReference>
<proteinExistence type="predicted"/>
<dbReference type="Proteomes" id="UP000720189">
    <property type="component" value="Unassembled WGS sequence"/>
</dbReference>
<dbReference type="EMBL" id="JAGMUX010000017">
    <property type="protein sequence ID" value="KAH7234648.1"/>
    <property type="molecule type" value="Genomic_DNA"/>
</dbReference>
<dbReference type="InterPro" id="IPR000719">
    <property type="entry name" value="Prot_kinase_dom"/>
</dbReference>
<protein>
    <recommendedName>
        <fullName evidence="1">Protein kinase domain-containing protein</fullName>
    </recommendedName>
</protein>
<name>A0A9P9G827_FUSRE</name>
<dbReference type="InterPro" id="IPR050122">
    <property type="entry name" value="RTK"/>
</dbReference>
<dbReference type="RefSeq" id="XP_046044413.1">
    <property type="nucleotide sequence ID" value="XM_046193826.1"/>
</dbReference>
<dbReference type="Pfam" id="PF07714">
    <property type="entry name" value="PK_Tyr_Ser-Thr"/>
    <property type="match status" value="1"/>
</dbReference>
<dbReference type="GeneID" id="70223780"/>
<reference evidence="2" key="1">
    <citation type="journal article" date="2021" name="Nat. Commun.">
        <title>Genetic determinants of endophytism in the Arabidopsis root mycobiome.</title>
        <authorList>
            <person name="Mesny F."/>
            <person name="Miyauchi S."/>
            <person name="Thiergart T."/>
            <person name="Pickel B."/>
            <person name="Atanasova L."/>
            <person name="Karlsson M."/>
            <person name="Huettel B."/>
            <person name="Barry K.W."/>
            <person name="Haridas S."/>
            <person name="Chen C."/>
            <person name="Bauer D."/>
            <person name="Andreopoulos W."/>
            <person name="Pangilinan J."/>
            <person name="LaButti K."/>
            <person name="Riley R."/>
            <person name="Lipzen A."/>
            <person name="Clum A."/>
            <person name="Drula E."/>
            <person name="Henrissat B."/>
            <person name="Kohler A."/>
            <person name="Grigoriev I.V."/>
            <person name="Martin F.M."/>
            <person name="Hacquard S."/>
        </authorList>
    </citation>
    <scope>NUCLEOTIDE SEQUENCE</scope>
    <source>
        <strain evidence="2">MPI-CAGE-AT-0023</strain>
    </source>
</reference>
<evidence type="ECO:0000259" key="1">
    <source>
        <dbReference type="PROSITE" id="PS50011"/>
    </source>
</evidence>
<feature type="domain" description="Protein kinase" evidence="1">
    <location>
        <begin position="1"/>
        <end position="157"/>
    </location>
</feature>
<keyword evidence="3" id="KW-1185">Reference proteome</keyword>
<dbReference type="PANTHER" id="PTHR24416:SF611">
    <property type="entry name" value="TYROSINE-PROTEIN KINASE TRANSMEMBRANE RECEPTOR ROR"/>
    <property type="match status" value="1"/>
</dbReference>
<dbReference type="GO" id="GO:0004714">
    <property type="term" value="F:transmembrane receptor protein tyrosine kinase activity"/>
    <property type="evidence" value="ECO:0007669"/>
    <property type="project" value="TreeGrafter"/>
</dbReference>
<comment type="caution">
    <text evidence="2">The sequence shown here is derived from an EMBL/GenBank/DDBJ whole genome shotgun (WGS) entry which is preliminary data.</text>
</comment>
<sequence length="157" mass="17506">MRTDRSVVYVDKAEPEAVLKAETIWIDGQPYGPPSMAEETSADLTREHDICKAISPHQYVTKCFGLVQDDDGRAIALKLERVAKGNLRHLIEETPEPPSMRRRLGMATTVAESIIHLHSRSAIWGDTSTRNILAFSDNSLKMCDFASSALNDAYPEF</sequence>
<dbReference type="SUPFAM" id="SSF56112">
    <property type="entry name" value="Protein kinase-like (PK-like)"/>
    <property type="match status" value="1"/>
</dbReference>